<gene>
    <name evidence="4" type="ORF">OFBG_00727</name>
</gene>
<reference evidence="4 5" key="1">
    <citation type="submission" date="2009-02" db="EMBL/GenBank/DDBJ databases">
        <title>The Genome Sequence of Oxalobacter formigenes OXCC13.</title>
        <authorList>
            <consortium name="The Broad Institute Genome Sequencing Platform"/>
            <person name="Ward D."/>
            <person name="Young S.K."/>
            <person name="Kodira C.D."/>
            <person name="Zeng Q."/>
            <person name="Koehrsen M."/>
            <person name="Alvarado L."/>
            <person name="Berlin A."/>
            <person name="Borenstein D."/>
            <person name="Chen Z."/>
            <person name="Engels R."/>
            <person name="Freedman E."/>
            <person name="Gellesch M."/>
            <person name="Goldberg J."/>
            <person name="Griggs A."/>
            <person name="Gujja S."/>
            <person name="Heiman D."/>
            <person name="Hepburn T."/>
            <person name="Howarth C."/>
            <person name="Jen D."/>
            <person name="Larson L."/>
            <person name="Lewis B."/>
            <person name="Mehta T."/>
            <person name="Park D."/>
            <person name="Pearson M."/>
            <person name="Roberts A."/>
            <person name="Saif S."/>
            <person name="Shea T."/>
            <person name="Shenoy N."/>
            <person name="Sisk P."/>
            <person name="Stolte C."/>
            <person name="Sykes S."/>
            <person name="Walk T."/>
            <person name="White J."/>
            <person name="Yandava C."/>
            <person name="Allison M.J."/>
            <person name="Lander E."/>
            <person name="Nusbaum C."/>
            <person name="Galagan J."/>
            <person name="Birren B."/>
        </authorList>
    </citation>
    <scope>NUCLEOTIDE SEQUENCE [LARGE SCALE GENOMIC DNA]</scope>
    <source>
        <strain evidence="4 5">OXCC13</strain>
    </source>
</reference>
<dbReference type="InterPro" id="IPR050469">
    <property type="entry name" value="Diguanylate_Cyclase"/>
</dbReference>
<accession>C3X923</accession>
<protein>
    <recommendedName>
        <fullName evidence="1">diguanylate cyclase</fullName>
        <ecNumber evidence="1">2.7.7.65</ecNumber>
    </recommendedName>
</protein>
<dbReference type="STRING" id="847.BRW83_1502"/>
<dbReference type="AlphaFoldDB" id="C3X923"/>
<dbReference type="GO" id="GO:0005886">
    <property type="term" value="C:plasma membrane"/>
    <property type="evidence" value="ECO:0007669"/>
    <property type="project" value="TreeGrafter"/>
</dbReference>
<proteinExistence type="predicted"/>
<dbReference type="InterPro" id="IPR029016">
    <property type="entry name" value="GAF-like_dom_sf"/>
</dbReference>
<dbReference type="InterPro" id="IPR000160">
    <property type="entry name" value="GGDEF_dom"/>
</dbReference>
<dbReference type="InterPro" id="IPR029787">
    <property type="entry name" value="Nucleotide_cyclase"/>
</dbReference>
<dbReference type="InterPro" id="IPR043128">
    <property type="entry name" value="Rev_trsase/Diguanyl_cyclase"/>
</dbReference>
<dbReference type="SUPFAM" id="SSF55073">
    <property type="entry name" value="Nucleotide cyclase"/>
    <property type="match status" value="1"/>
</dbReference>
<sequence length="471" mass="55146">MNRFDLINKPSSMSGNKPFKKNYENDADFIHNILNEMDEIVYVCDPLSYELVYLNDFGKKTFDVSSYAGKKCFEVLHKQSEPCPFCKNEHLTINDFIVWELPVENDHHYLIRDKLISWDNRLLKMGIANDIIHQELTSQNVRKKLQNEQILLKCVNVLARKEKFSDAADIILGHLGEHYEADRAYIYEYHLDEDGKLRASNTHEWCSRGAVPLKEAFQNILVDHFSLWKSQFEFNSNIIIESVETIKDEHPNDYAILKQLNIESITIVPLRLDDKTSGFIGVDNPKANLNDYSLLHSLAFVVMNEQKKRAMERRLRKLSFTDKLTGLGNRNNYMQTLEQLEKIPPPNLGVVFIDLNGLKMVNDQLGHDAGDKYIKNLADVFRKHFREEDIYRIGGDEFVFLTQRIQEPIFREKIETLKKEAHKLYPDSISVGSVWRENNIRPAQMIRKADFLMYENKKEYYLRRDAKQDVS</sequence>
<evidence type="ECO:0000256" key="2">
    <source>
        <dbReference type="ARBA" id="ARBA00034247"/>
    </source>
</evidence>
<dbReference type="CDD" id="cd01949">
    <property type="entry name" value="GGDEF"/>
    <property type="match status" value="1"/>
</dbReference>
<dbReference type="GO" id="GO:0043709">
    <property type="term" value="P:cell adhesion involved in single-species biofilm formation"/>
    <property type="evidence" value="ECO:0007669"/>
    <property type="project" value="TreeGrafter"/>
</dbReference>
<dbReference type="GO" id="GO:1902201">
    <property type="term" value="P:negative regulation of bacterial-type flagellum-dependent cell motility"/>
    <property type="evidence" value="ECO:0007669"/>
    <property type="project" value="TreeGrafter"/>
</dbReference>
<dbReference type="EC" id="2.7.7.65" evidence="1"/>
<dbReference type="SMART" id="SM00267">
    <property type="entry name" value="GGDEF"/>
    <property type="match status" value="1"/>
</dbReference>
<comment type="catalytic activity">
    <reaction evidence="2">
        <text>2 GTP = 3',3'-c-di-GMP + 2 diphosphate</text>
        <dbReference type="Rhea" id="RHEA:24898"/>
        <dbReference type="ChEBI" id="CHEBI:33019"/>
        <dbReference type="ChEBI" id="CHEBI:37565"/>
        <dbReference type="ChEBI" id="CHEBI:58805"/>
        <dbReference type="EC" id="2.7.7.65"/>
    </reaction>
</comment>
<dbReference type="EMBL" id="GG658170">
    <property type="protein sequence ID" value="EEO29699.1"/>
    <property type="molecule type" value="Genomic_DNA"/>
</dbReference>
<dbReference type="eggNOG" id="COG2199">
    <property type="taxonomic scope" value="Bacteria"/>
</dbReference>
<evidence type="ECO:0000256" key="1">
    <source>
        <dbReference type="ARBA" id="ARBA00012528"/>
    </source>
</evidence>
<dbReference type="PANTHER" id="PTHR45138">
    <property type="entry name" value="REGULATORY COMPONENTS OF SENSORY TRANSDUCTION SYSTEM"/>
    <property type="match status" value="1"/>
</dbReference>
<dbReference type="HOGENOM" id="CLU_000445_70_66_4"/>
<dbReference type="eggNOG" id="COG2203">
    <property type="taxonomic scope" value="Bacteria"/>
</dbReference>
<evidence type="ECO:0000313" key="4">
    <source>
        <dbReference type="EMBL" id="EEO29699.1"/>
    </source>
</evidence>
<name>C3X923_OXAFO</name>
<dbReference type="SUPFAM" id="SSF55781">
    <property type="entry name" value="GAF domain-like"/>
    <property type="match status" value="1"/>
</dbReference>
<dbReference type="GO" id="GO:0052621">
    <property type="term" value="F:diguanylate cyclase activity"/>
    <property type="evidence" value="ECO:0007669"/>
    <property type="project" value="UniProtKB-EC"/>
</dbReference>
<dbReference type="Proteomes" id="UP000005089">
    <property type="component" value="Unassembled WGS sequence"/>
</dbReference>
<evidence type="ECO:0000259" key="3">
    <source>
        <dbReference type="PROSITE" id="PS50887"/>
    </source>
</evidence>
<dbReference type="PANTHER" id="PTHR45138:SF9">
    <property type="entry name" value="DIGUANYLATE CYCLASE DGCM-RELATED"/>
    <property type="match status" value="1"/>
</dbReference>
<evidence type="ECO:0000313" key="5">
    <source>
        <dbReference type="Proteomes" id="UP000005089"/>
    </source>
</evidence>
<dbReference type="Gene3D" id="3.30.70.270">
    <property type="match status" value="1"/>
</dbReference>
<dbReference type="NCBIfam" id="TIGR00254">
    <property type="entry name" value="GGDEF"/>
    <property type="match status" value="1"/>
</dbReference>
<organism evidence="4 5">
    <name type="scientific">Oxalobacter formigenes OXCC13</name>
    <dbReference type="NCBI Taxonomy" id="556269"/>
    <lineage>
        <taxon>Bacteria</taxon>
        <taxon>Pseudomonadati</taxon>
        <taxon>Pseudomonadota</taxon>
        <taxon>Betaproteobacteria</taxon>
        <taxon>Burkholderiales</taxon>
        <taxon>Oxalobacteraceae</taxon>
        <taxon>Oxalobacter</taxon>
    </lineage>
</organism>
<dbReference type="Pfam" id="PF00990">
    <property type="entry name" value="GGDEF"/>
    <property type="match status" value="1"/>
</dbReference>
<feature type="domain" description="GGDEF" evidence="3">
    <location>
        <begin position="346"/>
        <end position="471"/>
    </location>
</feature>
<dbReference type="PROSITE" id="PS50887">
    <property type="entry name" value="GGDEF"/>
    <property type="match status" value="1"/>
</dbReference>
<keyword evidence="5" id="KW-1185">Reference proteome</keyword>
<dbReference type="Gene3D" id="3.30.450.40">
    <property type="match status" value="1"/>
</dbReference>